<feature type="region of interest" description="Disordered" evidence="3">
    <location>
        <begin position="24"/>
        <end position="45"/>
    </location>
</feature>
<dbReference type="Pfam" id="PF00886">
    <property type="entry name" value="Ribosomal_S16"/>
    <property type="match status" value="1"/>
</dbReference>
<dbReference type="SUPFAM" id="SSF54565">
    <property type="entry name" value="Ribosomal protein S16"/>
    <property type="match status" value="1"/>
</dbReference>
<evidence type="ECO:0000256" key="2">
    <source>
        <dbReference type="ARBA" id="ARBA00023274"/>
    </source>
</evidence>
<evidence type="ECO:0000313" key="4">
    <source>
        <dbReference type="EMBL" id="VAX22234.1"/>
    </source>
</evidence>
<evidence type="ECO:0000256" key="3">
    <source>
        <dbReference type="SAM" id="MobiDB-lite"/>
    </source>
</evidence>
<dbReference type="GO" id="GO:0006412">
    <property type="term" value="P:translation"/>
    <property type="evidence" value="ECO:0007669"/>
    <property type="project" value="InterPro"/>
</dbReference>
<accession>A0A3B1CDU6</accession>
<dbReference type="Gene3D" id="3.30.1320.10">
    <property type="match status" value="1"/>
</dbReference>
<dbReference type="HAMAP" id="MF_00385">
    <property type="entry name" value="Ribosomal_bS16"/>
    <property type="match status" value="1"/>
</dbReference>
<keyword evidence="1 4" id="KW-0689">Ribosomal protein</keyword>
<sequence length="83" mass="9479">MAVVLRLKRMGSKKKPVYRIVATDSRNPRDGGRNVETLGQYNPNKKENQVNLHKDRVEYWLKVGAQVSDTVKSLLRKEGLTAQ</sequence>
<gene>
    <name evidence="4" type="ORF">MNBD_NITROSPINAE01-860</name>
</gene>
<dbReference type="GO" id="GO:0003735">
    <property type="term" value="F:structural constituent of ribosome"/>
    <property type="evidence" value="ECO:0007669"/>
    <property type="project" value="InterPro"/>
</dbReference>
<organism evidence="4">
    <name type="scientific">hydrothermal vent metagenome</name>
    <dbReference type="NCBI Taxonomy" id="652676"/>
    <lineage>
        <taxon>unclassified sequences</taxon>
        <taxon>metagenomes</taxon>
        <taxon>ecological metagenomes</taxon>
    </lineage>
</organism>
<proteinExistence type="inferred from homology"/>
<dbReference type="AlphaFoldDB" id="A0A3B1CDU6"/>
<dbReference type="PANTHER" id="PTHR12919:SF20">
    <property type="entry name" value="SMALL RIBOSOMAL SUBUNIT PROTEIN BS16M"/>
    <property type="match status" value="1"/>
</dbReference>
<evidence type="ECO:0000256" key="1">
    <source>
        <dbReference type="ARBA" id="ARBA00022980"/>
    </source>
</evidence>
<dbReference type="InterPro" id="IPR023803">
    <property type="entry name" value="Ribosomal_bS16_dom_sf"/>
</dbReference>
<dbReference type="NCBIfam" id="TIGR00002">
    <property type="entry name" value="S16"/>
    <property type="match status" value="1"/>
</dbReference>
<name>A0A3B1CDU6_9ZZZZ</name>
<keyword evidence="2" id="KW-0687">Ribonucleoprotein</keyword>
<protein>
    <submittedName>
        <fullName evidence="4">SSU ribosomal protein S16p</fullName>
    </submittedName>
</protein>
<dbReference type="EMBL" id="UOGC01000135">
    <property type="protein sequence ID" value="VAX22234.1"/>
    <property type="molecule type" value="Genomic_DNA"/>
</dbReference>
<reference evidence="4" key="1">
    <citation type="submission" date="2018-06" db="EMBL/GenBank/DDBJ databases">
        <authorList>
            <person name="Zhirakovskaya E."/>
        </authorList>
    </citation>
    <scope>NUCLEOTIDE SEQUENCE</scope>
</reference>
<dbReference type="PANTHER" id="PTHR12919">
    <property type="entry name" value="30S RIBOSOMAL PROTEIN S16"/>
    <property type="match status" value="1"/>
</dbReference>
<dbReference type="GO" id="GO:0015935">
    <property type="term" value="C:small ribosomal subunit"/>
    <property type="evidence" value="ECO:0007669"/>
    <property type="project" value="TreeGrafter"/>
</dbReference>
<dbReference type="InterPro" id="IPR000307">
    <property type="entry name" value="Ribosomal_bS16"/>
</dbReference>
<dbReference type="GO" id="GO:0005737">
    <property type="term" value="C:cytoplasm"/>
    <property type="evidence" value="ECO:0007669"/>
    <property type="project" value="UniProtKB-ARBA"/>
</dbReference>